<organism evidence="3 4">
    <name type="scientific">Sphaerulina musiva (strain SO2202)</name>
    <name type="common">Poplar stem canker fungus</name>
    <name type="synonym">Septoria musiva</name>
    <dbReference type="NCBI Taxonomy" id="692275"/>
    <lineage>
        <taxon>Eukaryota</taxon>
        <taxon>Fungi</taxon>
        <taxon>Dikarya</taxon>
        <taxon>Ascomycota</taxon>
        <taxon>Pezizomycotina</taxon>
        <taxon>Dothideomycetes</taxon>
        <taxon>Dothideomycetidae</taxon>
        <taxon>Mycosphaerellales</taxon>
        <taxon>Mycosphaerellaceae</taxon>
        <taxon>Sphaerulina</taxon>
    </lineage>
</organism>
<feature type="region of interest" description="Disordered" evidence="1">
    <location>
        <begin position="1469"/>
        <end position="1776"/>
    </location>
</feature>
<dbReference type="STRING" id="692275.N1QGP6"/>
<protein>
    <submittedName>
        <fullName evidence="3">Uncharacterized protein</fullName>
    </submittedName>
</protein>
<dbReference type="GeneID" id="27898111"/>
<keyword evidence="4" id="KW-1185">Reference proteome</keyword>
<dbReference type="RefSeq" id="XP_016764471.1">
    <property type="nucleotide sequence ID" value="XM_016900974.1"/>
</dbReference>
<dbReference type="HOGENOM" id="CLU_238695_0_0_1"/>
<feature type="compositionally biased region" description="Gly residues" evidence="1">
    <location>
        <begin position="1697"/>
        <end position="1712"/>
    </location>
</feature>
<evidence type="ECO:0000313" key="4">
    <source>
        <dbReference type="Proteomes" id="UP000016931"/>
    </source>
</evidence>
<feature type="compositionally biased region" description="Polar residues" evidence="1">
    <location>
        <begin position="401"/>
        <end position="419"/>
    </location>
</feature>
<gene>
    <name evidence="3" type="ORF">SEPMUDRAFT_112405</name>
</gene>
<feature type="region of interest" description="Disordered" evidence="1">
    <location>
        <begin position="905"/>
        <end position="924"/>
    </location>
</feature>
<keyword evidence="2" id="KW-0472">Membrane</keyword>
<feature type="region of interest" description="Disordered" evidence="1">
    <location>
        <begin position="1"/>
        <end position="30"/>
    </location>
</feature>
<feature type="region of interest" description="Disordered" evidence="1">
    <location>
        <begin position="799"/>
        <end position="828"/>
    </location>
</feature>
<evidence type="ECO:0000256" key="2">
    <source>
        <dbReference type="SAM" id="Phobius"/>
    </source>
</evidence>
<feature type="compositionally biased region" description="Low complexity" evidence="1">
    <location>
        <begin position="1756"/>
        <end position="1766"/>
    </location>
</feature>
<feature type="compositionally biased region" description="Polar residues" evidence="1">
    <location>
        <begin position="286"/>
        <end position="295"/>
    </location>
</feature>
<reference evidence="3 4" key="1">
    <citation type="journal article" date="2012" name="PLoS Pathog.">
        <title>Diverse lifestyles and strategies of plant pathogenesis encoded in the genomes of eighteen Dothideomycetes fungi.</title>
        <authorList>
            <person name="Ohm R.A."/>
            <person name="Feau N."/>
            <person name="Henrissat B."/>
            <person name="Schoch C.L."/>
            <person name="Horwitz B.A."/>
            <person name="Barry K.W."/>
            <person name="Condon B.J."/>
            <person name="Copeland A.C."/>
            <person name="Dhillon B."/>
            <person name="Glaser F."/>
            <person name="Hesse C.N."/>
            <person name="Kosti I."/>
            <person name="LaButti K."/>
            <person name="Lindquist E.A."/>
            <person name="Lucas S."/>
            <person name="Salamov A.A."/>
            <person name="Bradshaw R.E."/>
            <person name="Ciuffetti L."/>
            <person name="Hamelin R.C."/>
            <person name="Kema G.H.J."/>
            <person name="Lawrence C."/>
            <person name="Scott J.A."/>
            <person name="Spatafora J.W."/>
            <person name="Turgeon B.G."/>
            <person name="de Wit P.J.G.M."/>
            <person name="Zhong S."/>
            <person name="Goodwin S.B."/>
            <person name="Grigoriev I.V."/>
        </authorList>
    </citation>
    <scope>NUCLEOTIDE SEQUENCE [LARGE SCALE GENOMIC DNA]</scope>
    <source>
        <strain evidence="3 4">SO2202</strain>
    </source>
</reference>
<feature type="compositionally biased region" description="Low complexity" evidence="1">
    <location>
        <begin position="296"/>
        <end position="309"/>
    </location>
</feature>
<keyword evidence="2" id="KW-1133">Transmembrane helix</keyword>
<feature type="compositionally biased region" description="Gly residues" evidence="1">
    <location>
        <begin position="1611"/>
        <end position="1632"/>
    </location>
</feature>
<feature type="compositionally biased region" description="Basic and acidic residues" evidence="1">
    <location>
        <begin position="1767"/>
        <end position="1776"/>
    </location>
</feature>
<dbReference type="Proteomes" id="UP000016931">
    <property type="component" value="Unassembled WGS sequence"/>
</dbReference>
<feature type="region of interest" description="Disordered" evidence="1">
    <location>
        <begin position="212"/>
        <end position="366"/>
    </location>
</feature>
<feature type="compositionally biased region" description="Gly residues" evidence="1">
    <location>
        <begin position="1654"/>
        <end position="1678"/>
    </location>
</feature>
<dbReference type="OrthoDB" id="3645904at2759"/>
<feature type="transmembrane region" description="Helical" evidence="2">
    <location>
        <begin position="71"/>
        <end position="88"/>
    </location>
</feature>
<dbReference type="EMBL" id="KB456260">
    <property type="protein sequence ID" value="EMF16350.1"/>
    <property type="molecule type" value="Genomic_DNA"/>
</dbReference>
<evidence type="ECO:0000256" key="1">
    <source>
        <dbReference type="SAM" id="MobiDB-lite"/>
    </source>
</evidence>
<proteinExistence type="predicted"/>
<feature type="compositionally biased region" description="Basic and acidic residues" evidence="1">
    <location>
        <begin position="1"/>
        <end position="18"/>
    </location>
</feature>
<feature type="compositionally biased region" description="Low complexity" evidence="1">
    <location>
        <begin position="1713"/>
        <end position="1748"/>
    </location>
</feature>
<feature type="compositionally biased region" description="Basic and acidic residues" evidence="1">
    <location>
        <begin position="1512"/>
        <end position="1526"/>
    </location>
</feature>
<keyword evidence="2" id="KW-0812">Transmembrane</keyword>
<name>N1QGP6_SPHMS</name>
<sequence>MASMRQKLERDQQRELDNFKQSQWRRKDNQWRLGAKRPAEGKEKERLPSSVAFLTYSLVAIGALGNRYIGIWSMLALQSIGLIMGLWLKDKFIYLVLEVNEWLYEGGSQRVVSPGKLELLARDVFWWMVRMLAWKNLRIPVQIAASFLGLASQLTWLCVVLVRPIISIIDAGARCITWIRGFFESVFKCSLNYTTPPELAQTVQIPRVIHTKSSKRATVSSPTESESESRSGSFKKAKKNTSSPPARGAQGSRYDKSSAGAEQPGMAAPSPPPKLAETVQIPRVIHTTSSKRATVSSPTESESESSSGSFKKAKENTSSPPTRGAQGSRHDKSSAGAEQPGMAAPSPVQKDAGPRGDPSKVAPDRSKWKPYWSVNLDKPTRNTLDASSINRGSVPIAQPADQDNSSTAAPSVTPRNDTNPIDLGQIAMLNHWSTGISDLCQACDDLWKYDDNKSSLLHVQKLQFLHREATAVSDLNSRVDWAIAGHNENECIIGLCELDLLVSLHQLDELLLRNASSEGHLKILEEVKSIAKTLLKHLKKACKHPKSRRRAAMRPMTDGWILGKLQVMRREVTQLVERRQIITDSLYLLGRAYTTQRLSSELDKARMQLMSLVAQAKMISLGTDSFRVRREIRDIEAAVLTEIAAISQTILQADFTMSLNESAHELAKDMLQDTDMNGLSPATPTPIFGVARASERDIVTLRNGLARTATQVQHLSLLEGVDRAHAAELVKTEIDYLISSILTGLNYNEVSMRAVIDEFFDTAHAQLLTLRRTIFDLSETLPSDMDLGDDDAVPIESPIDSTIGPRPQWDAPPTPTTPGPVRKKPRIPDMAPAEKPVRHVHFAPRPQKRSALPPLSQTHKASALTLRVKDIEAGLTRIKAQLTDWVIERGDALKEAEVVVEEEELDPLAERDVPTQHAPTADELSRDLITVNTARQEVESLAYKMRLERRQIVQEGLDPEHLKPLTDIESDSEGILNFVVQCLEAIGMRLLTTPKDHTTLQDVRLRANLMCFIHIRKGGFHGRYNTIAQLEEAVDRAAVHIADVNRKVCGEQIEHELFQTVTAMEELEFLRVGTNRMFEDPRFFSDTWKIDNIRRQVSDIAVETCKLWSLLDERRTHNWYLEGPSYAIADLRIWAERGKLPFPVDPADRLSGARALLTSLKTVVEVHDELMIDERILGGEGAEQVLRGMYLDFDDKMMARDLRLTDPLGEEFLDVTLAYEMFLRQHLYSSGQRFGQESETYREQWREAQMVESWNTTRGLYVMLKWLQHSGQVPSTDFRLGIVTRNVDDAGFNAKATVEVLGTNPVDQESTIIVWVYNDNAANLYPGVPSQWQGLSAMEEPSADAQAIVRSWFEGSTLPRFQPVQAHSNIQAANEDNPIAVLHSRLGEVSRLWRTLNIHANGRQAIRVEIDKLDTWHLLLTDLLRDVQQHLSGNVGPDIDLGDLRDIEVRLNRFIDRIRGSNDLLSARFWGGPHRNGAEDGPSRGGRGGLGRERGEARARGGQNPSVGSQSRGDRGGRGRASDGIRARGGAHVRQTVHRVALIQPRVGRGGLGRAQGEVRGPGREREGRGGTVGGGRGRRRSERDGNYSADRASDFGAQRSAGFDGRGRGGRGGIAGGGRGRGGRGGIAGGGRGRRGGKRDGNYGADRASGFGAQRGAGFDGPGRGGTWGTAGGGGGRRGGERDRNYGADHASGFGAQRGAGFDGPGRGGRAGNHNAGQAQPRGAANRARGNQGARGRGAANRARGNQGARGPGAGHAEAPAAARVVEVHDVDDIG</sequence>
<feature type="region of interest" description="Disordered" evidence="1">
    <location>
        <begin position="393"/>
        <end position="420"/>
    </location>
</feature>
<dbReference type="eggNOG" id="ENOG502RV8Z">
    <property type="taxonomic scope" value="Eukaryota"/>
</dbReference>
<feature type="compositionally biased region" description="Basic and acidic residues" evidence="1">
    <location>
        <begin position="1490"/>
        <end position="1499"/>
    </location>
</feature>
<evidence type="ECO:0000313" key="3">
    <source>
        <dbReference type="EMBL" id="EMF16350.1"/>
    </source>
</evidence>
<accession>N1QGP6</accession>
<feature type="compositionally biased region" description="Basic and acidic residues" evidence="1">
    <location>
        <begin position="352"/>
        <end position="366"/>
    </location>
</feature>
<feature type="compositionally biased region" description="Basic and acidic residues" evidence="1">
    <location>
        <begin position="1679"/>
        <end position="1688"/>
    </location>
</feature>